<feature type="signal peptide" evidence="7">
    <location>
        <begin position="1"/>
        <end position="18"/>
    </location>
</feature>
<organism evidence="8 9">
    <name type="scientific">Anas zonorhyncha</name>
    <name type="common">Eastern spot-billed duck</name>
    <dbReference type="NCBI Taxonomy" id="75864"/>
    <lineage>
        <taxon>Eukaryota</taxon>
        <taxon>Metazoa</taxon>
        <taxon>Chordata</taxon>
        <taxon>Craniata</taxon>
        <taxon>Vertebrata</taxon>
        <taxon>Euteleostomi</taxon>
        <taxon>Archelosauria</taxon>
        <taxon>Archosauria</taxon>
        <taxon>Dinosauria</taxon>
        <taxon>Saurischia</taxon>
        <taxon>Theropoda</taxon>
        <taxon>Coelurosauria</taxon>
        <taxon>Aves</taxon>
        <taxon>Neognathae</taxon>
        <taxon>Galloanserae</taxon>
        <taxon>Anseriformes</taxon>
        <taxon>Anatidae</taxon>
        <taxon>Anatinae</taxon>
        <taxon>Anas</taxon>
    </lineage>
</organism>
<evidence type="ECO:0000256" key="7">
    <source>
        <dbReference type="SAM" id="SignalP"/>
    </source>
</evidence>
<evidence type="ECO:0000313" key="9">
    <source>
        <dbReference type="Proteomes" id="UP000694549"/>
    </source>
</evidence>
<evidence type="ECO:0000256" key="4">
    <source>
        <dbReference type="ARBA" id="ARBA00023180"/>
    </source>
</evidence>
<feature type="transmembrane region" description="Helical" evidence="6">
    <location>
        <begin position="226"/>
        <end position="249"/>
    </location>
</feature>
<dbReference type="SUPFAM" id="SSF48726">
    <property type="entry name" value="Immunoglobulin"/>
    <property type="match status" value="1"/>
</dbReference>
<reference evidence="8" key="1">
    <citation type="submission" date="2025-08" db="UniProtKB">
        <authorList>
            <consortium name="Ensembl"/>
        </authorList>
    </citation>
    <scope>IDENTIFICATION</scope>
</reference>
<keyword evidence="6" id="KW-1133">Transmembrane helix</keyword>
<proteinExistence type="predicted"/>
<dbReference type="PANTHER" id="PTHR12080">
    <property type="entry name" value="SIGNALING LYMPHOCYTIC ACTIVATION MOLECULE"/>
    <property type="match status" value="1"/>
</dbReference>
<keyword evidence="6" id="KW-0812">Transmembrane</keyword>
<feature type="compositionally biased region" description="Polar residues" evidence="5">
    <location>
        <begin position="359"/>
        <end position="368"/>
    </location>
</feature>
<evidence type="ECO:0000256" key="1">
    <source>
        <dbReference type="ARBA" id="ARBA00004370"/>
    </source>
</evidence>
<evidence type="ECO:0000256" key="3">
    <source>
        <dbReference type="ARBA" id="ARBA00023136"/>
    </source>
</evidence>
<dbReference type="InterPro" id="IPR015631">
    <property type="entry name" value="CD2/SLAM_rcpt"/>
</dbReference>
<dbReference type="Gene3D" id="2.60.40.10">
    <property type="entry name" value="Immunoglobulins"/>
    <property type="match status" value="2"/>
</dbReference>
<evidence type="ECO:0008006" key="10">
    <source>
        <dbReference type="Google" id="ProtNLM"/>
    </source>
</evidence>
<feature type="chain" id="PRO_5034513368" description="Signaling lymphocytic activation molecule" evidence="7">
    <location>
        <begin position="19"/>
        <end position="368"/>
    </location>
</feature>
<comment type="subcellular location">
    <subcellularLocation>
        <location evidence="1">Membrane</location>
    </subcellularLocation>
</comment>
<name>A0A8B9U1D5_9AVES</name>
<accession>A0A8B9U1D5</accession>
<keyword evidence="9" id="KW-1185">Reference proteome</keyword>
<feature type="region of interest" description="Disordered" evidence="5">
    <location>
        <begin position="344"/>
        <end position="368"/>
    </location>
</feature>
<evidence type="ECO:0000256" key="2">
    <source>
        <dbReference type="ARBA" id="ARBA00022729"/>
    </source>
</evidence>
<keyword evidence="3 6" id="KW-0472">Membrane</keyword>
<evidence type="ECO:0000256" key="6">
    <source>
        <dbReference type="SAM" id="Phobius"/>
    </source>
</evidence>
<dbReference type="InterPro" id="IPR013783">
    <property type="entry name" value="Ig-like_fold"/>
</dbReference>
<sequence length="368" mass="39973">MGCSVCLWLVVSFCRVWGMGRGTRETVLGTLGKATVLWIPQEFQNLTQSFGMATWKRDTADPHSKEVLLKYMNGNYTNYAPSQNHFHSSNFSLEILSTQRQDQRLYEYIISKDAKEKVWQIQLEVYEPVSDPDIQVLSWALANDSCTVTLNCTAARGDNVSYSWTGLEASSSSPCAHNGSLLHLSYHLNATSLACSCTASNPVSSSTVTFNSSACSFEQWGSASPGLNLVLVVVPIVVALVLFGVFTALHVGRLRKHTPLPEDNEVRTIYSQVQRVEVREPSSGTGGDAWGAAAWVRAAGKEAAPQSCAGCALVALPQVGFSHWVSMHLMGAEPGRWRDHAHGGTGGVVGPWVSPPSMVRSQEPSRSP</sequence>
<dbReference type="Ensembl" id="ENSAZOT00000002310.1">
    <property type="protein sequence ID" value="ENSAZOP00000002159.1"/>
    <property type="gene ID" value="ENSAZOG00000001471.1"/>
</dbReference>
<keyword evidence="4" id="KW-0325">Glycoprotein</keyword>
<dbReference type="Proteomes" id="UP000694549">
    <property type="component" value="Unplaced"/>
</dbReference>
<dbReference type="InterPro" id="IPR036179">
    <property type="entry name" value="Ig-like_dom_sf"/>
</dbReference>
<evidence type="ECO:0000313" key="8">
    <source>
        <dbReference type="Ensembl" id="ENSAZOP00000002159.1"/>
    </source>
</evidence>
<reference evidence="8" key="2">
    <citation type="submission" date="2025-09" db="UniProtKB">
        <authorList>
            <consortium name="Ensembl"/>
        </authorList>
    </citation>
    <scope>IDENTIFICATION</scope>
</reference>
<dbReference type="AlphaFoldDB" id="A0A8B9U1D5"/>
<dbReference type="GO" id="GO:0016020">
    <property type="term" value="C:membrane"/>
    <property type="evidence" value="ECO:0007669"/>
    <property type="project" value="UniProtKB-SubCell"/>
</dbReference>
<dbReference type="PANTHER" id="PTHR12080:SF55">
    <property type="entry name" value="LYMPHOCYTE FUNCTION-ASSOCIATED ANTIGEN 3"/>
    <property type="match status" value="1"/>
</dbReference>
<protein>
    <recommendedName>
        <fullName evidence="10">Signaling lymphocytic activation molecule</fullName>
    </recommendedName>
</protein>
<keyword evidence="2 7" id="KW-0732">Signal</keyword>
<evidence type="ECO:0000256" key="5">
    <source>
        <dbReference type="SAM" id="MobiDB-lite"/>
    </source>
</evidence>